<evidence type="ECO:0000313" key="2">
    <source>
        <dbReference type="Proteomes" id="UP001164439"/>
    </source>
</evidence>
<proteinExistence type="predicted"/>
<dbReference type="EMBL" id="CP114413">
    <property type="protein sequence ID" value="WAZ26109.1"/>
    <property type="molecule type" value="Genomic_DNA"/>
</dbReference>
<dbReference type="InterPro" id="IPR027417">
    <property type="entry name" value="P-loop_NTPase"/>
</dbReference>
<keyword evidence="1" id="KW-0808">Transferase</keyword>
<dbReference type="Proteomes" id="UP001164439">
    <property type="component" value="Chromosome"/>
</dbReference>
<gene>
    <name evidence="1" type="ORF">STRCI_007656</name>
</gene>
<dbReference type="Gene3D" id="3.40.50.300">
    <property type="entry name" value="P-loop containing nucleotide triphosphate hydrolases"/>
    <property type="match status" value="1"/>
</dbReference>
<name>A0ABY7KP18_9ACTN</name>
<keyword evidence="2" id="KW-1185">Reference proteome</keyword>
<sequence length="122" mass="13134">MSDPHCRCTCPGATVWVTGRPLADRLAAAYALAERLLAQDRRVAVLDRYDDLCADAARLGLVAEVLARNGLVVIVPCTAEGLEAVRSRHEESGTRYVEMSVTGRTSPEESVTAALGRLVTHD</sequence>
<organism evidence="1 2">
    <name type="scientific">Streptomyces cinnabarinus</name>
    <dbReference type="NCBI Taxonomy" id="67287"/>
    <lineage>
        <taxon>Bacteria</taxon>
        <taxon>Bacillati</taxon>
        <taxon>Actinomycetota</taxon>
        <taxon>Actinomycetes</taxon>
        <taxon>Kitasatosporales</taxon>
        <taxon>Streptomycetaceae</taxon>
        <taxon>Streptomyces</taxon>
    </lineage>
</organism>
<accession>A0ABY7KP18</accession>
<reference evidence="1" key="1">
    <citation type="submission" date="2022-12" db="EMBL/GenBank/DDBJ databases">
        <authorList>
            <person name="Ruckert C."/>
            <person name="Busche T."/>
            <person name="Kalinowski J."/>
            <person name="Wittmann C."/>
        </authorList>
    </citation>
    <scope>NUCLEOTIDE SEQUENCE</scope>
    <source>
        <strain evidence="1">DSM 40467</strain>
    </source>
</reference>
<dbReference type="GO" id="GO:0016301">
    <property type="term" value="F:kinase activity"/>
    <property type="evidence" value="ECO:0007669"/>
    <property type="project" value="UniProtKB-KW"/>
</dbReference>
<dbReference type="RefSeq" id="WP_269663593.1">
    <property type="nucleotide sequence ID" value="NZ_CP114413.1"/>
</dbReference>
<protein>
    <submittedName>
        <fullName evidence="1">Adenylyl-sulfate kinase</fullName>
    </submittedName>
</protein>
<evidence type="ECO:0000313" key="1">
    <source>
        <dbReference type="EMBL" id="WAZ26109.1"/>
    </source>
</evidence>
<keyword evidence="1" id="KW-0418">Kinase</keyword>